<accession>V4Q6P2</accession>
<comment type="caution">
    <text evidence="3">The sequence shown here is derived from an EMBL/GenBank/DDBJ whole genome shotgun (WGS) entry which is preliminary data.</text>
</comment>
<evidence type="ECO:0000256" key="1">
    <source>
        <dbReference type="ARBA" id="ARBA00006484"/>
    </source>
</evidence>
<dbReference type="NCBIfam" id="NF005559">
    <property type="entry name" value="PRK07231.1"/>
    <property type="match status" value="1"/>
</dbReference>
<protein>
    <recommendedName>
        <fullName evidence="2">Ketoreductase domain-containing protein</fullName>
    </recommendedName>
</protein>
<name>V4Q6P2_STUCH</name>
<dbReference type="Pfam" id="PF13561">
    <property type="entry name" value="adh_short_C2"/>
    <property type="match status" value="1"/>
</dbReference>
<dbReference type="InterPro" id="IPR036291">
    <property type="entry name" value="NAD(P)-bd_dom_sf"/>
</dbReference>
<dbReference type="Gene3D" id="3.40.50.720">
    <property type="entry name" value="NAD(P)-binding Rossmann-like Domain"/>
    <property type="match status" value="1"/>
</dbReference>
<dbReference type="SMART" id="SM00822">
    <property type="entry name" value="PKS_KR"/>
    <property type="match status" value="1"/>
</dbReference>
<evidence type="ECO:0000313" key="4">
    <source>
        <dbReference type="Proteomes" id="UP000017822"/>
    </source>
</evidence>
<evidence type="ECO:0000259" key="2">
    <source>
        <dbReference type="SMART" id="SM00822"/>
    </source>
</evidence>
<comment type="similarity">
    <text evidence="1">Belongs to the short-chain dehydrogenases/reductases (SDR) family.</text>
</comment>
<dbReference type="InterPro" id="IPR020904">
    <property type="entry name" value="Sc_DH/Rdtase_CS"/>
</dbReference>
<dbReference type="SUPFAM" id="SSF51735">
    <property type="entry name" value="NAD(P)-binding Rossmann-fold domains"/>
    <property type="match status" value="1"/>
</dbReference>
<dbReference type="FunFam" id="3.40.50.720:FF:000084">
    <property type="entry name" value="Short-chain dehydrogenase reductase"/>
    <property type="match status" value="1"/>
</dbReference>
<dbReference type="PROSITE" id="PS00061">
    <property type="entry name" value="ADH_SHORT"/>
    <property type="match status" value="1"/>
</dbReference>
<sequence>MQRLTNQVCLITGAANGIGLATAELFLREGAKVLLTDIDAEAGERQAHRLREQGLNALFQQLDVTCPQAWARAMETLRERWGVLDVLVNNAGMALLADVEKLTLEMWRKTLAVNLDGVFLGTQQGIAMMKARGGSIINVASIEGIIGEPLVPAYNASKGGVRIFSRSAAAHCARQGYAIRINNLCPGYVATPMIRDGLTGLPSEQAQAFQDYLGQRIPMGRLAQPEEIARAMLFLASEDSSYMTGSDLVLDGGYLAQ</sequence>
<dbReference type="PANTHER" id="PTHR42760:SF124">
    <property type="entry name" value="SHORT-CHAIN DEHYDROGENASE_REDUCTASE"/>
    <property type="match status" value="1"/>
</dbReference>
<dbReference type="RefSeq" id="WP_023445985.1">
    <property type="nucleotide sequence ID" value="NZ_AOFQ01000051.1"/>
</dbReference>
<reference evidence="3 4" key="1">
    <citation type="submission" date="2013-07" db="EMBL/GenBank/DDBJ databases">
        <authorList>
            <person name="Schaap P.J."/>
            <person name="Mehboob F."/>
            <person name="Oosterkamp M.J."/>
            <person name="de Vos W.M."/>
            <person name="Stams A.J.M."/>
            <person name="Koehorst J.J."/>
        </authorList>
    </citation>
    <scope>NUCLEOTIDE SEQUENCE [LARGE SCALE GENOMIC DNA]</scope>
    <source>
        <strain evidence="3 4">AW-1</strain>
    </source>
</reference>
<gene>
    <name evidence="3" type="ORF">F753_15935</name>
</gene>
<dbReference type="PANTHER" id="PTHR42760">
    <property type="entry name" value="SHORT-CHAIN DEHYDROGENASES/REDUCTASES FAMILY MEMBER"/>
    <property type="match status" value="1"/>
</dbReference>
<dbReference type="PRINTS" id="PR00081">
    <property type="entry name" value="GDHRDH"/>
</dbReference>
<dbReference type="PATRIC" id="fig|1263865.4.peg.3069"/>
<dbReference type="InterPro" id="IPR002347">
    <property type="entry name" value="SDR_fam"/>
</dbReference>
<dbReference type="GO" id="GO:0016616">
    <property type="term" value="F:oxidoreductase activity, acting on the CH-OH group of donors, NAD or NADP as acceptor"/>
    <property type="evidence" value="ECO:0007669"/>
    <property type="project" value="UniProtKB-ARBA"/>
</dbReference>
<dbReference type="EMBL" id="AOFQ01000051">
    <property type="protein sequence ID" value="ESQ98389.1"/>
    <property type="molecule type" value="Genomic_DNA"/>
</dbReference>
<evidence type="ECO:0000313" key="3">
    <source>
        <dbReference type="EMBL" id="ESQ98389.1"/>
    </source>
</evidence>
<dbReference type="InterPro" id="IPR057326">
    <property type="entry name" value="KR_dom"/>
</dbReference>
<dbReference type="AlphaFoldDB" id="V4Q6P2"/>
<proteinExistence type="inferred from homology"/>
<dbReference type="Proteomes" id="UP000017822">
    <property type="component" value="Unassembled WGS sequence"/>
</dbReference>
<organism evidence="3 4">
    <name type="scientific">Stutzerimonas chloritidismutans AW-1</name>
    <dbReference type="NCBI Taxonomy" id="1263865"/>
    <lineage>
        <taxon>Bacteria</taxon>
        <taxon>Pseudomonadati</taxon>
        <taxon>Pseudomonadota</taxon>
        <taxon>Gammaproteobacteria</taxon>
        <taxon>Pseudomonadales</taxon>
        <taxon>Pseudomonadaceae</taxon>
        <taxon>Stutzerimonas</taxon>
    </lineage>
</organism>
<dbReference type="PRINTS" id="PR00080">
    <property type="entry name" value="SDRFAMILY"/>
</dbReference>
<feature type="domain" description="Ketoreductase" evidence="2">
    <location>
        <begin position="7"/>
        <end position="187"/>
    </location>
</feature>